<evidence type="ECO:0000313" key="2">
    <source>
        <dbReference type="EMBL" id="AKH18582.1"/>
    </source>
</evidence>
<protein>
    <submittedName>
        <fullName evidence="3">MYXO-CTERM domain-containing protein</fullName>
    </submittedName>
</protein>
<dbReference type="NCBIfam" id="NF038039">
    <property type="entry name" value="WGxxGxxG-CTERM"/>
    <property type="match status" value="1"/>
</dbReference>
<keyword evidence="1" id="KW-0732">Signal</keyword>
<sequence length="84" mass="9018">MTLFTRKALLALVLTAAPVSAYAQDTGTGTTDTTATNTSRTEDNDVDWGWLGLLGLAGLAGLRRQEPKVVYRDHTTTTTPGTHR</sequence>
<dbReference type="EMBL" id="CP011389">
    <property type="protein sequence ID" value="AKH18582.1"/>
    <property type="molecule type" value="Genomic_DNA"/>
</dbReference>
<evidence type="ECO:0000313" key="4">
    <source>
        <dbReference type="Proteomes" id="UP000034024"/>
    </source>
</evidence>
<dbReference type="RefSeq" id="WP_046845250.1">
    <property type="nucleotide sequence ID" value="NZ_CP011389.1"/>
</dbReference>
<proteinExistence type="predicted"/>
<feature type="chain" id="PRO_5002517551" evidence="1">
    <location>
        <begin position="24"/>
        <end position="84"/>
    </location>
</feature>
<keyword evidence="4" id="KW-1185">Reference proteome</keyword>
<dbReference type="AlphaFoldDB" id="A0A0F7JSD5"/>
<gene>
    <name evidence="3" type="ORF">J2Y00_005174</name>
    <name evidence="2" type="ORF">SY84_13660</name>
</gene>
<accession>A0A0F7JSD5</accession>
<organism evidence="2 4">
    <name type="scientific">Deinococcus soli</name>
    <name type="common">ex Cha et al. 2016</name>
    <dbReference type="NCBI Taxonomy" id="1309411"/>
    <lineage>
        <taxon>Bacteria</taxon>
        <taxon>Thermotogati</taxon>
        <taxon>Deinococcota</taxon>
        <taxon>Deinococci</taxon>
        <taxon>Deinococcales</taxon>
        <taxon>Deinococcaceae</taxon>
        <taxon>Deinococcus</taxon>
    </lineage>
</organism>
<name>A0A0F7JSD5_9DEIO</name>
<dbReference type="PATRIC" id="fig|1309411.5.peg.2775"/>
<feature type="signal peptide" evidence="1">
    <location>
        <begin position="1"/>
        <end position="23"/>
    </location>
</feature>
<dbReference type="NCBIfam" id="NF041742">
    <property type="entry name" value="WGxxGxxG_fam"/>
    <property type="match status" value="1"/>
</dbReference>
<dbReference type="Proteomes" id="UP000034024">
    <property type="component" value="Chromosome"/>
</dbReference>
<reference evidence="3" key="2">
    <citation type="submission" date="2023-07" db="EMBL/GenBank/DDBJ databases">
        <title>Sorghum-associated microbial communities from plants grown in Nebraska, USA.</title>
        <authorList>
            <person name="Schachtman D."/>
        </authorList>
    </citation>
    <scope>NUCLEOTIDE SEQUENCE</scope>
    <source>
        <strain evidence="3">BE330</strain>
    </source>
</reference>
<evidence type="ECO:0000256" key="1">
    <source>
        <dbReference type="SAM" id="SignalP"/>
    </source>
</evidence>
<dbReference type="KEGG" id="dch:SY84_13660"/>
<reference evidence="2 4" key="1">
    <citation type="submission" date="2015-01" db="EMBL/GenBank/DDBJ databases">
        <title>Deinococcus soli/N5/whole genome sequencing.</title>
        <authorList>
            <person name="Kim M.K."/>
            <person name="Srinivasan S."/>
            <person name="Lee J.-J."/>
        </authorList>
    </citation>
    <scope>NUCLEOTIDE SEQUENCE [LARGE SCALE GENOMIC DNA]</scope>
    <source>
        <strain evidence="2 4">N5</strain>
    </source>
</reference>
<dbReference type="Proteomes" id="UP001185331">
    <property type="component" value="Unassembled WGS sequence"/>
</dbReference>
<evidence type="ECO:0000313" key="3">
    <source>
        <dbReference type="EMBL" id="MDR6221537.1"/>
    </source>
</evidence>
<dbReference type="EMBL" id="JAVDQK010000045">
    <property type="protein sequence ID" value="MDR6221537.1"/>
    <property type="molecule type" value="Genomic_DNA"/>
</dbReference>